<evidence type="ECO:0000313" key="2">
    <source>
        <dbReference type="Proteomes" id="UP000619838"/>
    </source>
</evidence>
<dbReference type="RefSeq" id="WP_114607227.1">
    <property type="nucleotide sequence ID" value="NZ_JABVZQ010000001.1"/>
</dbReference>
<dbReference type="EMBL" id="JADGII010000004">
    <property type="protein sequence ID" value="MBF0636218.1"/>
    <property type="molecule type" value="Genomic_DNA"/>
</dbReference>
<dbReference type="Pfam" id="PF10604">
    <property type="entry name" value="Polyketide_cyc2"/>
    <property type="match status" value="1"/>
</dbReference>
<comment type="caution">
    <text evidence="1">The sequence shown here is derived from an EMBL/GenBank/DDBJ whole genome shotgun (WGS) entry which is preliminary data.</text>
</comment>
<dbReference type="InterPro" id="IPR023393">
    <property type="entry name" value="START-like_dom_sf"/>
</dbReference>
<keyword evidence="2" id="KW-1185">Reference proteome</keyword>
<name>A0ABR9XQU7_9CHLB</name>
<sequence>MKEIRTGITIHAPRDRVWEVLTDFSRYGEWNPLIPSVTGELAVGNRLQIHIRFPLLPAMPLETVVASLVPEEQFSWRGRLVSGQVAEGVHFFELRPESDNETTFVNRELFGGVATATMIWPLQQALAEGYRRMNRALKEYIESGSCFL</sequence>
<reference evidence="1 2" key="1">
    <citation type="journal article" date="2020" name="Microorganisms">
        <title>Simultaneous Genome Sequencing of Prosthecochloris ethylica and Desulfuromonas acetoxidans within a Syntrophic Mixture Reveals Unique Pili and Protein Interactions.</title>
        <authorList>
            <person name="Kyndt J.A."/>
            <person name="Van Beeumen J.J."/>
            <person name="Meyer T.E."/>
        </authorList>
    </citation>
    <scope>NUCLEOTIDE SEQUENCE [LARGE SCALE GENOMIC DNA]</scope>
    <source>
        <strain evidence="1 2">N3</strain>
    </source>
</reference>
<accession>A0ABR9XQU7</accession>
<protein>
    <submittedName>
        <fullName evidence="1">SRPBCC domain-containing protein</fullName>
    </submittedName>
</protein>
<proteinExistence type="predicted"/>
<dbReference type="PANTHER" id="PTHR36166:SF1">
    <property type="entry name" value="SRPBCC DOMAIN-CONTAINING PROTEIN"/>
    <property type="match status" value="1"/>
</dbReference>
<organism evidence="1 2">
    <name type="scientific">Prosthecochloris ethylica</name>
    <dbReference type="NCBI Taxonomy" id="2743976"/>
    <lineage>
        <taxon>Bacteria</taxon>
        <taxon>Pseudomonadati</taxon>
        <taxon>Chlorobiota</taxon>
        <taxon>Chlorobiia</taxon>
        <taxon>Chlorobiales</taxon>
        <taxon>Chlorobiaceae</taxon>
        <taxon>Prosthecochloris</taxon>
    </lineage>
</organism>
<dbReference type="SUPFAM" id="SSF55961">
    <property type="entry name" value="Bet v1-like"/>
    <property type="match status" value="1"/>
</dbReference>
<evidence type="ECO:0000313" key="1">
    <source>
        <dbReference type="EMBL" id="MBF0636218.1"/>
    </source>
</evidence>
<dbReference type="CDD" id="cd07822">
    <property type="entry name" value="SRPBCC_4"/>
    <property type="match status" value="1"/>
</dbReference>
<gene>
    <name evidence="1" type="ORF">INT08_03335</name>
</gene>
<dbReference type="PANTHER" id="PTHR36166">
    <property type="entry name" value="CHROMOSOME 9, WHOLE GENOME SHOTGUN SEQUENCE"/>
    <property type="match status" value="1"/>
</dbReference>
<dbReference type="Gene3D" id="3.30.530.20">
    <property type="match status" value="1"/>
</dbReference>
<dbReference type="Proteomes" id="UP000619838">
    <property type="component" value="Unassembled WGS sequence"/>
</dbReference>
<dbReference type="InterPro" id="IPR019587">
    <property type="entry name" value="Polyketide_cyclase/dehydratase"/>
</dbReference>